<name>A0A1H1JXE7_9BURK</name>
<evidence type="ECO:0000259" key="1">
    <source>
        <dbReference type="SMART" id="SM00829"/>
    </source>
</evidence>
<evidence type="ECO:0000313" key="3">
    <source>
        <dbReference type="Proteomes" id="UP000183487"/>
    </source>
</evidence>
<dbReference type="InterPro" id="IPR020843">
    <property type="entry name" value="ER"/>
</dbReference>
<proteinExistence type="predicted"/>
<keyword evidence="3" id="KW-1185">Reference proteome</keyword>
<organism evidence="2 3">
    <name type="scientific">Paraburkholderia fungorum</name>
    <dbReference type="NCBI Taxonomy" id="134537"/>
    <lineage>
        <taxon>Bacteria</taxon>
        <taxon>Pseudomonadati</taxon>
        <taxon>Pseudomonadota</taxon>
        <taxon>Betaproteobacteria</taxon>
        <taxon>Burkholderiales</taxon>
        <taxon>Burkholderiaceae</taxon>
        <taxon>Paraburkholderia</taxon>
    </lineage>
</organism>
<dbReference type="PANTHER" id="PTHR45033">
    <property type="match status" value="1"/>
</dbReference>
<dbReference type="InterPro" id="IPR052711">
    <property type="entry name" value="Zinc_ADH-like"/>
</dbReference>
<dbReference type="Pfam" id="PF08240">
    <property type="entry name" value="ADH_N"/>
    <property type="match status" value="1"/>
</dbReference>
<accession>A0A1H1JXE7</accession>
<protein>
    <submittedName>
        <fullName evidence="2">NADPH:quinone reductase</fullName>
    </submittedName>
</protein>
<dbReference type="SUPFAM" id="SSF51735">
    <property type="entry name" value="NAD(P)-binding Rossmann-fold domains"/>
    <property type="match status" value="1"/>
</dbReference>
<dbReference type="CDD" id="cd08276">
    <property type="entry name" value="MDR7"/>
    <property type="match status" value="1"/>
</dbReference>
<sequence length="336" mass="35756">MRSYRLLRRSDTVVPVVTEDATPVPGPFEVRIRVKAVSLNYRDLIVLDNAANGDYDGRIPLSDAAGQVSAIGDKVIRWKVGDRVAASFFRDWLDGPFKGEYLKSALGGSVTDGVLAESVVLPESALVAIPEHLTMEQAAALPCAAVTAWQGLIARGQVGATSTVLVQGTGGVALFALQFAVAKGARVIVLSSSDEKLERAASLGASVLINYKTTPEWDKAVIAETDGQGVSHILELGGPETFERSLRAVAASGKIAQIGVLTGFGPTPNLARLQSMNADILGITVGSTSHFTAMNTFINEQRLVPVVDRLFDFEDAVSAYAYLRSGQHFGKIVMRV</sequence>
<dbReference type="InterPro" id="IPR011032">
    <property type="entry name" value="GroES-like_sf"/>
</dbReference>
<dbReference type="InterPro" id="IPR036291">
    <property type="entry name" value="NAD(P)-bd_dom_sf"/>
</dbReference>
<dbReference type="AlphaFoldDB" id="A0A1H1JXE7"/>
<dbReference type="EMBL" id="FNKP01000004">
    <property type="protein sequence ID" value="SDR54634.1"/>
    <property type="molecule type" value="Genomic_DNA"/>
</dbReference>
<feature type="domain" description="Enoyl reductase (ER)" evidence="1">
    <location>
        <begin position="8"/>
        <end position="334"/>
    </location>
</feature>
<dbReference type="SUPFAM" id="SSF50129">
    <property type="entry name" value="GroES-like"/>
    <property type="match status" value="1"/>
</dbReference>
<dbReference type="InterPro" id="IPR013149">
    <property type="entry name" value="ADH-like_C"/>
</dbReference>
<reference evidence="3" key="1">
    <citation type="submission" date="2016-10" db="EMBL/GenBank/DDBJ databases">
        <authorList>
            <person name="Varghese N."/>
        </authorList>
    </citation>
    <scope>NUCLEOTIDE SEQUENCE [LARGE SCALE GENOMIC DNA]</scope>
    <source>
        <strain evidence="3">GAS106B</strain>
    </source>
</reference>
<dbReference type="Gene3D" id="3.90.180.10">
    <property type="entry name" value="Medium-chain alcohol dehydrogenases, catalytic domain"/>
    <property type="match status" value="1"/>
</dbReference>
<dbReference type="GO" id="GO:0016491">
    <property type="term" value="F:oxidoreductase activity"/>
    <property type="evidence" value="ECO:0007669"/>
    <property type="project" value="InterPro"/>
</dbReference>
<dbReference type="OrthoDB" id="9787435at2"/>
<dbReference type="PANTHER" id="PTHR45033:SF2">
    <property type="entry name" value="ZINC-TYPE ALCOHOL DEHYDROGENASE-LIKE PROTEIN C1773.06C"/>
    <property type="match status" value="1"/>
</dbReference>
<dbReference type="Proteomes" id="UP000183487">
    <property type="component" value="Unassembled WGS sequence"/>
</dbReference>
<dbReference type="Gene3D" id="3.40.50.720">
    <property type="entry name" value="NAD(P)-binding Rossmann-like Domain"/>
    <property type="match status" value="1"/>
</dbReference>
<dbReference type="RefSeq" id="WP_074774215.1">
    <property type="nucleotide sequence ID" value="NZ_FNKP01000004.1"/>
</dbReference>
<dbReference type="Pfam" id="PF00107">
    <property type="entry name" value="ADH_zinc_N"/>
    <property type="match status" value="1"/>
</dbReference>
<dbReference type="InterPro" id="IPR013154">
    <property type="entry name" value="ADH-like_N"/>
</dbReference>
<dbReference type="SMART" id="SM00829">
    <property type="entry name" value="PKS_ER"/>
    <property type="match status" value="1"/>
</dbReference>
<gene>
    <name evidence="2" type="ORF">SAMN05443245_7471</name>
</gene>
<evidence type="ECO:0000313" key="2">
    <source>
        <dbReference type="EMBL" id="SDR54634.1"/>
    </source>
</evidence>